<keyword evidence="1" id="KW-1185">Reference proteome</keyword>
<sequence>MNESSLFSIPGQQYNEHRANTVRVNSDKTFVNLTLGTNKTTYEPSSDYFPWIIGSEDVAQWAKPLQFYFILEKRPFYGFLPYYGFELQTLTGLSETSSSCLDCLSNSNTLEFWMNDEWEECFETTINFEYRP</sequence>
<organism evidence="1 2">
    <name type="scientific">Acrobeloides nanus</name>
    <dbReference type="NCBI Taxonomy" id="290746"/>
    <lineage>
        <taxon>Eukaryota</taxon>
        <taxon>Metazoa</taxon>
        <taxon>Ecdysozoa</taxon>
        <taxon>Nematoda</taxon>
        <taxon>Chromadorea</taxon>
        <taxon>Rhabditida</taxon>
        <taxon>Tylenchina</taxon>
        <taxon>Cephalobomorpha</taxon>
        <taxon>Cephaloboidea</taxon>
        <taxon>Cephalobidae</taxon>
        <taxon>Acrobeloides</taxon>
    </lineage>
</organism>
<evidence type="ECO:0000313" key="1">
    <source>
        <dbReference type="Proteomes" id="UP000887540"/>
    </source>
</evidence>
<dbReference type="Proteomes" id="UP000887540">
    <property type="component" value="Unplaced"/>
</dbReference>
<dbReference type="AlphaFoldDB" id="A0A914CVC3"/>
<dbReference type="WBParaSite" id="ACRNAN_scaffold14508.g8782.t1">
    <property type="protein sequence ID" value="ACRNAN_scaffold14508.g8782.t1"/>
    <property type="gene ID" value="ACRNAN_scaffold14508.g8782"/>
</dbReference>
<proteinExistence type="predicted"/>
<name>A0A914CVC3_9BILA</name>
<protein>
    <submittedName>
        <fullName evidence="2">Uncharacterized protein</fullName>
    </submittedName>
</protein>
<evidence type="ECO:0000313" key="2">
    <source>
        <dbReference type="WBParaSite" id="ACRNAN_scaffold14508.g8782.t1"/>
    </source>
</evidence>
<accession>A0A914CVC3</accession>
<reference evidence="2" key="1">
    <citation type="submission" date="2022-11" db="UniProtKB">
        <authorList>
            <consortium name="WormBaseParasite"/>
        </authorList>
    </citation>
    <scope>IDENTIFICATION</scope>
</reference>